<protein>
    <recommendedName>
        <fullName evidence="1">BTB domain-containing protein</fullName>
    </recommendedName>
</protein>
<evidence type="ECO:0000259" key="1">
    <source>
        <dbReference type="PROSITE" id="PS50097"/>
    </source>
</evidence>
<dbReference type="EMBL" id="JAWWNJ010000119">
    <property type="protein sequence ID" value="KAK6988840.1"/>
    <property type="molecule type" value="Genomic_DNA"/>
</dbReference>
<evidence type="ECO:0000313" key="2">
    <source>
        <dbReference type="EMBL" id="KAK6988840.1"/>
    </source>
</evidence>
<proteinExistence type="predicted"/>
<feature type="domain" description="BTB" evidence="1">
    <location>
        <begin position="14"/>
        <end position="83"/>
    </location>
</feature>
<dbReference type="InterPro" id="IPR011333">
    <property type="entry name" value="SKP1/BTB/POZ_sf"/>
</dbReference>
<reference evidence="2 3" key="1">
    <citation type="journal article" date="2024" name="J Genomics">
        <title>Draft genome sequencing and assembly of Favolaschia claudopus CIRM-BRFM 2984 isolated from oak limbs.</title>
        <authorList>
            <person name="Navarro D."/>
            <person name="Drula E."/>
            <person name="Chaduli D."/>
            <person name="Cazenave R."/>
            <person name="Ahrendt S."/>
            <person name="Wang J."/>
            <person name="Lipzen A."/>
            <person name="Daum C."/>
            <person name="Barry K."/>
            <person name="Grigoriev I.V."/>
            <person name="Favel A."/>
            <person name="Rosso M.N."/>
            <person name="Martin F."/>
        </authorList>
    </citation>
    <scope>NUCLEOTIDE SEQUENCE [LARGE SCALE GENOMIC DNA]</scope>
    <source>
        <strain evidence="2 3">CIRM-BRFM 2984</strain>
    </source>
</reference>
<sequence length="294" mass="33177">MSLPSEPFNNVSQADIILRSCDGFDFHVHSVVLSYASPFFRAMFSLPPAEIDKSHPIIPVSEPARLLDRFLRIWYPGAEMLADFDDFNELQSLIELTLSKYDIQSVAPIFKHHLRRYIQQNCVGVFAVACSRGWADVAHDAATESLKINFFSLVQDKALAQDLRLVSGANFQALLCYHIECGRVAAGAGRTLPMAESHSSWVKCRDCEPYKNGPRSTIVRAWIYVYLDKLTFVLRHDPGANVQDSMFLKDALSVAEECEYCRSSAFRDLSAFIEDKYLPAINEAIQKVPLELVF</sequence>
<name>A0AAV9ZR03_9AGAR</name>
<gene>
    <name evidence="2" type="ORF">R3P38DRAFT_3093129</name>
</gene>
<dbReference type="PROSITE" id="PS50097">
    <property type="entry name" value="BTB"/>
    <property type="match status" value="1"/>
</dbReference>
<keyword evidence="3" id="KW-1185">Reference proteome</keyword>
<dbReference type="AlphaFoldDB" id="A0AAV9ZR03"/>
<organism evidence="2 3">
    <name type="scientific">Favolaschia claudopus</name>
    <dbReference type="NCBI Taxonomy" id="2862362"/>
    <lineage>
        <taxon>Eukaryota</taxon>
        <taxon>Fungi</taxon>
        <taxon>Dikarya</taxon>
        <taxon>Basidiomycota</taxon>
        <taxon>Agaricomycotina</taxon>
        <taxon>Agaricomycetes</taxon>
        <taxon>Agaricomycetidae</taxon>
        <taxon>Agaricales</taxon>
        <taxon>Marasmiineae</taxon>
        <taxon>Mycenaceae</taxon>
        <taxon>Favolaschia</taxon>
    </lineage>
</organism>
<dbReference type="Proteomes" id="UP001362999">
    <property type="component" value="Unassembled WGS sequence"/>
</dbReference>
<comment type="caution">
    <text evidence="2">The sequence shown here is derived from an EMBL/GenBank/DDBJ whole genome shotgun (WGS) entry which is preliminary data.</text>
</comment>
<dbReference type="Pfam" id="PF00651">
    <property type="entry name" value="BTB"/>
    <property type="match status" value="1"/>
</dbReference>
<dbReference type="InterPro" id="IPR000210">
    <property type="entry name" value="BTB/POZ_dom"/>
</dbReference>
<evidence type="ECO:0000313" key="3">
    <source>
        <dbReference type="Proteomes" id="UP001362999"/>
    </source>
</evidence>
<dbReference type="Gene3D" id="3.30.710.10">
    <property type="entry name" value="Potassium Channel Kv1.1, Chain A"/>
    <property type="match status" value="1"/>
</dbReference>
<dbReference type="SUPFAM" id="SSF54695">
    <property type="entry name" value="POZ domain"/>
    <property type="match status" value="1"/>
</dbReference>
<accession>A0AAV9ZR03</accession>